<sequence>MECAIASTTVAVRERAIVSIPNKPANPPAHNIKIPVSCPRCKVHARENRRISSTIKTHVNARNSFMEDVSGIRIVSPPSRNVWLVVHV</sequence>
<dbReference type="Proteomes" id="UP000887575">
    <property type="component" value="Unassembled WGS sequence"/>
</dbReference>
<accession>A0AAF3J4U7</accession>
<dbReference type="WBParaSite" id="MBELARI_LOCUS16281">
    <property type="protein sequence ID" value="MBELARI_LOCUS16281"/>
    <property type="gene ID" value="MBELARI_LOCUS16281"/>
</dbReference>
<evidence type="ECO:0000313" key="2">
    <source>
        <dbReference type="WBParaSite" id="MBELARI_LOCUS16281"/>
    </source>
</evidence>
<evidence type="ECO:0000313" key="1">
    <source>
        <dbReference type="Proteomes" id="UP000887575"/>
    </source>
</evidence>
<organism evidence="1 2">
    <name type="scientific">Mesorhabditis belari</name>
    <dbReference type="NCBI Taxonomy" id="2138241"/>
    <lineage>
        <taxon>Eukaryota</taxon>
        <taxon>Metazoa</taxon>
        <taxon>Ecdysozoa</taxon>
        <taxon>Nematoda</taxon>
        <taxon>Chromadorea</taxon>
        <taxon>Rhabditida</taxon>
        <taxon>Rhabditina</taxon>
        <taxon>Rhabditomorpha</taxon>
        <taxon>Rhabditoidea</taxon>
        <taxon>Rhabditidae</taxon>
        <taxon>Mesorhabditinae</taxon>
        <taxon>Mesorhabditis</taxon>
    </lineage>
</organism>
<name>A0AAF3J4U7_9BILA</name>
<protein>
    <submittedName>
        <fullName evidence="2">Uncharacterized protein</fullName>
    </submittedName>
</protein>
<keyword evidence="1" id="KW-1185">Reference proteome</keyword>
<dbReference type="AlphaFoldDB" id="A0AAF3J4U7"/>
<proteinExistence type="predicted"/>
<reference evidence="2" key="1">
    <citation type="submission" date="2024-02" db="UniProtKB">
        <authorList>
            <consortium name="WormBaseParasite"/>
        </authorList>
    </citation>
    <scope>IDENTIFICATION</scope>
</reference>